<organism evidence="6 7">
    <name type="scientific">Methylobacterium terricola</name>
    <dbReference type="NCBI Taxonomy" id="2583531"/>
    <lineage>
        <taxon>Bacteria</taxon>
        <taxon>Pseudomonadati</taxon>
        <taxon>Pseudomonadota</taxon>
        <taxon>Alphaproteobacteria</taxon>
        <taxon>Hyphomicrobiales</taxon>
        <taxon>Methylobacteriaceae</taxon>
        <taxon>Methylobacterium</taxon>
    </lineage>
</organism>
<accession>A0A5C4LDC7</accession>
<dbReference type="Pfam" id="PF00989">
    <property type="entry name" value="PAS"/>
    <property type="match status" value="1"/>
</dbReference>
<dbReference type="OrthoDB" id="9814202at2"/>
<name>A0A5C4LDC7_9HYPH</name>
<dbReference type="Pfam" id="PF00563">
    <property type="entry name" value="EAL"/>
    <property type="match status" value="1"/>
</dbReference>
<dbReference type="SMART" id="SM00091">
    <property type="entry name" value="PAS"/>
    <property type="match status" value="2"/>
</dbReference>
<dbReference type="CDD" id="cd00130">
    <property type="entry name" value="PAS"/>
    <property type="match status" value="2"/>
</dbReference>
<dbReference type="InterPro" id="IPR000700">
    <property type="entry name" value="PAS-assoc_C"/>
</dbReference>
<dbReference type="Gene3D" id="3.30.450.20">
    <property type="entry name" value="PAS domain"/>
    <property type="match status" value="2"/>
</dbReference>
<dbReference type="SMART" id="SM00086">
    <property type="entry name" value="PAC"/>
    <property type="match status" value="2"/>
</dbReference>
<reference evidence="6 7" key="1">
    <citation type="submission" date="2019-06" db="EMBL/GenBank/DDBJ databases">
        <title>Genome of Methylobacterium sp. 17Sr1-39.</title>
        <authorList>
            <person name="Seo T."/>
        </authorList>
    </citation>
    <scope>NUCLEOTIDE SEQUENCE [LARGE SCALE GENOMIC DNA]</scope>
    <source>
        <strain evidence="6 7">17Sr1-39</strain>
    </source>
</reference>
<dbReference type="PROSITE" id="PS50924">
    <property type="entry name" value="MHYT"/>
    <property type="match status" value="1"/>
</dbReference>
<dbReference type="InterPro" id="IPR029787">
    <property type="entry name" value="Nucleotide_cyclase"/>
</dbReference>
<evidence type="ECO:0000259" key="3">
    <source>
        <dbReference type="PROSITE" id="PS50883"/>
    </source>
</evidence>
<dbReference type="PROSITE" id="PS50887">
    <property type="entry name" value="GGDEF"/>
    <property type="match status" value="1"/>
</dbReference>
<dbReference type="PANTHER" id="PTHR44757:SF2">
    <property type="entry name" value="BIOFILM ARCHITECTURE MAINTENANCE PROTEIN MBAA"/>
    <property type="match status" value="1"/>
</dbReference>
<evidence type="ECO:0000256" key="1">
    <source>
        <dbReference type="PROSITE-ProRule" id="PRU00244"/>
    </source>
</evidence>
<dbReference type="PROSITE" id="PS50113">
    <property type="entry name" value="PAC"/>
    <property type="match status" value="1"/>
</dbReference>
<evidence type="ECO:0000313" key="7">
    <source>
        <dbReference type="Proteomes" id="UP000305267"/>
    </source>
</evidence>
<dbReference type="AlphaFoldDB" id="A0A5C4LDC7"/>
<evidence type="ECO:0000259" key="4">
    <source>
        <dbReference type="PROSITE" id="PS50887"/>
    </source>
</evidence>
<sequence>MYRAFVCLTAEHTAWAIPLAALVCGLSCHTALHLLEQARVERGRRSLGWLLGAGFCAGAGIWSTHFIAMLGYDPGIGVGYDPALTLASLGVSAVGALAALFVLRRARGPFAAVAAGLLLGLGIAAMHVTGMLGVRIPGRFTWDPALATTAVALGCLLACAAALALPRPESRRSLIPSAALLSLAIAGMHLLAMAAAQAAPDPRIGFVADSLPRAALATGIAIVTLAVLACAVLALNAGRLRGLNRVLEIQKAALAASEERLRALTDALPQMIWVTRDDGQAYETNRSFQAFFGAGPSSRAQRLATYHPDDLLTSVTAWLEMQVEARTFENKARLRDLSGRYRWHKIVMAPVLSGGAVVEWIGTALDIDDIVRAHDAQRVSEERLALALDAGSDGLWDCDLTTGESWISDRWWHQLGYAPGALAAHLRTWRALIHPDDRDHVGALLDAHLAGATPAFECEHRLRRQDGAWGWFFTRAKVVGRAADGRATRLVGTQIDIGARKEAEGRIAHMAAHDALTDLPNRTLFRERLRRRLAEIAGSGGACAVLCLGLDRFKEVNDGLGPLAGDALLHAVAQRLSAGLGPGETAARLGGDEFAILVASVDDPAEAEARAETIIREIGRPVEIGGHAVEIGASLGIAVAPVHGSDEEAILRRADLALHAAKAEGRGTARPFAPAMDAALAERRQLEIDLRRAIAQDELVLHYQPQVRSACGRLVGFEALVRWRHPVRGLVPPGAFIPLAEETGLVVPLGEWVLRAACREAAGWACRLKVAVNLSPRQFQQADLPERVLAILTETGLSPDRLEIEVTETVIINDMARALTVLRRLKGFGIRIAMDDFGTGYSSLATLQAFPFDKIKIDRSFVSQLAERPSAAVIVRAVLGLGRSLRIGVVAEGVETDEQMRFLVEEGCEEVQGYLIGKPQPIERLAGALERDLTWLGEVGASSRAASA</sequence>
<keyword evidence="1" id="KW-0472">Membrane</keyword>
<dbReference type="EMBL" id="VDDA01000009">
    <property type="protein sequence ID" value="TNC11457.1"/>
    <property type="molecule type" value="Genomic_DNA"/>
</dbReference>
<feature type="transmembrane region" description="Helical" evidence="1">
    <location>
        <begin position="84"/>
        <end position="103"/>
    </location>
</feature>
<dbReference type="CDD" id="cd01949">
    <property type="entry name" value="GGDEF"/>
    <property type="match status" value="1"/>
</dbReference>
<gene>
    <name evidence="6" type="ORF">FF100_20285</name>
</gene>
<dbReference type="InterPro" id="IPR035965">
    <property type="entry name" value="PAS-like_dom_sf"/>
</dbReference>
<dbReference type="FunFam" id="3.20.20.450:FF:000001">
    <property type="entry name" value="Cyclic di-GMP phosphodiesterase yahA"/>
    <property type="match status" value="1"/>
</dbReference>
<dbReference type="InterPro" id="IPR001610">
    <property type="entry name" value="PAC"/>
</dbReference>
<dbReference type="InterPro" id="IPR052155">
    <property type="entry name" value="Biofilm_reg_signaling"/>
</dbReference>
<dbReference type="Gene3D" id="3.20.20.450">
    <property type="entry name" value="EAL domain"/>
    <property type="match status" value="1"/>
</dbReference>
<dbReference type="InterPro" id="IPR000160">
    <property type="entry name" value="GGDEF_dom"/>
</dbReference>
<dbReference type="CDD" id="cd01948">
    <property type="entry name" value="EAL"/>
    <property type="match status" value="1"/>
</dbReference>
<dbReference type="NCBIfam" id="TIGR00254">
    <property type="entry name" value="GGDEF"/>
    <property type="match status" value="1"/>
</dbReference>
<dbReference type="InterPro" id="IPR013655">
    <property type="entry name" value="PAS_fold_3"/>
</dbReference>
<dbReference type="Gene3D" id="3.30.70.270">
    <property type="match status" value="1"/>
</dbReference>
<dbReference type="SUPFAM" id="SSF55785">
    <property type="entry name" value="PYP-like sensor domain (PAS domain)"/>
    <property type="match status" value="2"/>
</dbReference>
<dbReference type="RefSeq" id="WP_139037541.1">
    <property type="nucleotide sequence ID" value="NZ_VDDA01000009.1"/>
</dbReference>
<keyword evidence="1" id="KW-1133">Transmembrane helix</keyword>
<dbReference type="NCBIfam" id="TIGR00229">
    <property type="entry name" value="sensory_box"/>
    <property type="match status" value="2"/>
</dbReference>
<feature type="transmembrane region" description="Helical" evidence="1">
    <location>
        <begin position="15"/>
        <end position="35"/>
    </location>
</feature>
<evidence type="ECO:0000259" key="2">
    <source>
        <dbReference type="PROSITE" id="PS50113"/>
    </source>
</evidence>
<feature type="transmembrane region" description="Helical" evidence="1">
    <location>
        <begin position="110"/>
        <end position="133"/>
    </location>
</feature>
<feature type="transmembrane region" description="Helical" evidence="1">
    <location>
        <begin position="145"/>
        <end position="165"/>
    </location>
</feature>
<dbReference type="InterPro" id="IPR005330">
    <property type="entry name" value="MHYT_dom"/>
</dbReference>
<dbReference type="SUPFAM" id="SSF55073">
    <property type="entry name" value="Nucleotide cyclase"/>
    <property type="match status" value="1"/>
</dbReference>
<dbReference type="Pfam" id="PF03707">
    <property type="entry name" value="MHYT"/>
    <property type="match status" value="2"/>
</dbReference>
<dbReference type="InterPro" id="IPR000014">
    <property type="entry name" value="PAS"/>
</dbReference>
<evidence type="ECO:0000259" key="5">
    <source>
        <dbReference type="PROSITE" id="PS50924"/>
    </source>
</evidence>
<feature type="domain" description="EAL" evidence="3">
    <location>
        <begin position="683"/>
        <end position="933"/>
    </location>
</feature>
<comment type="caution">
    <text evidence="6">The sequence shown here is derived from an EMBL/GenBank/DDBJ whole genome shotgun (WGS) entry which is preliminary data.</text>
</comment>
<dbReference type="PANTHER" id="PTHR44757">
    <property type="entry name" value="DIGUANYLATE CYCLASE DGCP"/>
    <property type="match status" value="1"/>
</dbReference>
<dbReference type="PROSITE" id="PS50883">
    <property type="entry name" value="EAL"/>
    <property type="match status" value="1"/>
</dbReference>
<evidence type="ECO:0000313" key="6">
    <source>
        <dbReference type="EMBL" id="TNC11457.1"/>
    </source>
</evidence>
<dbReference type="Pfam" id="PF00990">
    <property type="entry name" value="GGDEF"/>
    <property type="match status" value="1"/>
</dbReference>
<feature type="transmembrane region" description="Helical" evidence="1">
    <location>
        <begin position="216"/>
        <end position="235"/>
    </location>
</feature>
<keyword evidence="1" id="KW-0812">Transmembrane</keyword>
<dbReference type="Proteomes" id="UP000305267">
    <property type="component" value="Unassembled WGS sequence"/>
</dbReference>
<dbReference type="InterPro" id="IPR013767">
    <property type="entry name" value="PAS_fold"/>
</dbReference>
<proteinExistence type="predicted"/>
<dbReference type="SUPFAM" id="SSF141868">
    <property type="entry name" value="EAL domain-like"/>
    <property type="match status" value="1"/>
</dbReference>
<dbReference type="GO" id="GO:0016020">
    <property type="term" value="C:membrane"/>
    <property type="evidence" value="ECO:0007669"/>
    <property type="project" value="UniProtKB-UniRule"/>
</dbReference>
<protein>
    <submittedName>
        <fullName evidence="6">EAL domain-containing protein</fullName>
    </submittedName>
</protein>
<dbReference type="InterPro" id="IPR001633">
    <property type="entry name" value="EAL_dom"/>
</dbReference>
<feature type="domain" description="PAC" evidence="2">
    <location>
        <begin position="456"/>
        <end position="509"/>
    </location>
</feature>
<dbReference type="SMART" id="SM00052">
    <property type="entry name" value="EAL"/>
    <property type="match status" value="1"/>
</dbReference>
<feature type="domain" description="GGDEF" evidence="4">
    <location>
        <begin position="541"/>
        <end position="674"/>
    </location>
</feature>
<feature type="transmembrane region" description="Helical" evidence="1">
    <location>
        <begin position="177"/>
        <end position="196"/>
    </location>
</feature>
<dbReference type="InterPro" id="IPR035919">
    <property type="entry name" value="EAL_sf"/>
</dbReference>
<dbReference type="Pfam" id="PF08447">
    <property type="entry name" value="PAS_3"/>
    <property type="match status" value="1"/>
</dbReference>
<dbReference type="SMART" id="SM00267">
    <property type="entry name" value="GGDEF"/>
    <property type="match status" value="1"/>
</dbReference>
<dbReference type="GO" id="GO:0006355">
    <property type="term" value="P:regulation of DNA-templated transcription"/>
    <property type="evidence" value="ECO:0007669"/>
    <property type="project" value="InterPro"/>
</dbReference>
<keyword evidence="7" id="KW-1185">Reference proteome</keyword>
<feature type="domain" description="MHYT" evidence="5">
    <location>
        <begin position="12"/>
        <end position="199"/>
    </location>
</feature>
<feature type="transmembrane region" description="Helical" evidence="1">
    <location>
        <begin position="47"/>
        <end position="72"/>
    </location>
</feature>
<dbReference type="InterPro" id="IPR043128">
    <property type="entry name" value="Rev_trsase/Diguanyl_cyclase"/>
</dbReference>